<feature type="region of interest" description="Disordered" evidence="1">
    <location>
        <begin position="680"/>
        <end position="711"/>
    </location>
</feature>
<evidence type="ECO:0000259" key="2">
    <source>
        <dbReference type="PROSITE" id="PS00028"/>
    </source>
</evidence>
<sequence>MYGFPRVISGGGAMFPTNYQINFNLPDPWECPLVGCRKCFQQPSQLGAHFSRAHRKLLLYDEIYRGFFWAIGERKTPNKDGKFRSIVVKRGYFEPDNERKRGDVRQPPENWESEVNPRAVKDVKLPNMPQPTVAPAAPSSAVPSPTAPSPVAPSSAAPSSTTCTASASGPSAVSAFPTPRSGAADPAAVRPLSMPGTSATSLPAIRRIAPGAGLVDRPSGNSIHEAIDISSDEEDAKPSLAELQRKSTSATSAAQRVEAQREVQNSAGNGADAQEDPFQDDPLRFDGPDESVHNCNRSTQAPIDHEHPDIRSGVSEQAPQPQSLDIWTYITQFAGTPAPCPDDDDAITELLKLPRRREIPIGWRRRLRIFNTLSLDQLTAVILYLDGEASLNSPCIPMGCNLRVNVANCTDPDHAKGLCPSCLFAFPLCVMLPRHLFGSQAITRRLECYFCCNSYYRGMGMRLKVFIASSYVDDIAVLKTLKAEIPTQGSTTPRLEPRNAQLASSDSPAAQKQPLPEGSSVWDYIMSFSKTKIPIPDDEAITELLALRRLRELPKSWKYRLGAFNELDLKSYTAVILYLTGEEAHTSPCNVMGCNRNESVVEAAAELASRKDDGCWNRLNVKFAFPQCVFLPRHLLSSRALSKRLGIKTCCNAYYRIDKTADKASKERVMAALGRTETDGIANNRAGSSSSSRITTNSGSNNAKASNNFPNRSPFVSSAATAFTGLTIHTKPQTTPQQRNNKASSQRSSGIFCIPENTPGQMFSLKGTDTKIIQASRNQILKCKVLAGDGIKWQIVGGKEFRAYKGWNDEWEIPPDSQCLVKNIYPKKSFGENQTCIDVNPKKGAMKAT</sequence>
<name>A0ABR3D0A9_NEUIN</name>
<protein>
    <recommendedName>
        <fullName evidence="2">C2H2-type domain-containing protein</fullName>
    </recommendedName>
</protein>
<feature type="region of interest" description="Disordered" evidence="1">
    <location>
        <begin position="227"/>
        <end position="320"/>
    </location>
</feature>
<keyword evidence="4" id="KW-1185">Reference proteome</keyword>
<feature type="region of interest" description="Disordered" evidence="1">
    <location>
        <begin position="97"/>
        <end position="199"/>
    </location>
</feature>
<evidence type="ECO:0000256" key="1">
    <source>
        <dbReference type="SAM" id="MobiDB-lite"/>
    </source>
</evidence>
<organism evidence="3 4">
    <name type="scientific">Neurospora intermedia</name>
    <dbReference type="NCBI Taxonomy" id="5142"/>
    <lineage>
        <taxon>Eukaryota</taxon>
        <taxon>Fungi</taxon>
        <taxon>Dikarya</taxon>
        <taxon>Ascomycota</taxon>
        <taxon>Pezizomycotina</taxon>
        <taxon>Sordariomycetes</taxon>
        <taxon>Sordariomycetidae</taxon>
        <taxon>Sordariales</taxon>
        <taxon>Sordariaceae</taxon>
        <taxon>Neurospora</taxon>
    </lineage>
</organism>
<evidence type="ECO:0000313" key="3">
    <source>
        <dbReference type="EMBL" id="KAL0466125.1"/>
    </source>
</evidence>
<feature type="compositionally biased region" description="Polar residues" evidence="1">
    <location>
        <begin position="501"/>
        <end position="510"/>
    </location>
</feature>
<dbReference type="InterPro" id="IPR013087">
    <property type="entry name" value="Znf_C2H2_type"/>
</dbReference>
<comment type="caution">
    <text evidence="3">The sequence shown here is derived from an EMBL/GenBank/DDBJ whole genome shotgun (WGS) entry which is preliminary data.</text>
</comment>
<feature type="region of interest" description="Disordered" evidence="1">
    <location>
        <begin position="488"/>
        <end position="516"/>
    </location>
</feature>
<feature type="compositionally biased region" description="Low complexity" evidence="1">
    <location>
        <begin position="152"/>
        <end position="172"/>
    </location>
</feature>
<evidence type="ECO:0000313" key="4">
    <source>
        <dbReference type="Proteomes" id="UP001451303"/>
    </source>
</evidence>
<feature type="compositionally biased region" description="Polar residues" evidence="1">
    <location>
        <begin position="730"/>
        <end position="747"/>
    </location>
</feature>
<gene>
    <name evidence="3" type="ORF">QR685DRAFT_121311</name>
</gene>
<reference evidence="3 4" key="1">
    <citation type="submission" date="2023-09" db="EMBL/GenBank/DDBJ databases">
        <title>Multi-omics analysis of a traditional fermented food reveals byproduct-associated fungal strains for waste-to-food upcycling.</title>
        <authorList>
            <consortium name="Lawrence Berkeley National Laboratory"/>
            <person name="Rekdal V.M."/>
            <person name="Villalobos-Escobedo J.M."/>
            <person name="Rodriguez-Valeron N."/>
            <person name="Garcia M.O."/>
            <person name="Vasquez D.P."/>
            <person name="Damayanti I."/>
            <person name="Sorensen P.M."/>
            <person name="Baidoo E.E."/>
            <person name="De Carvalho A.C."/>
            <person name="Riley R."/>
            <person name="Lipzen A."/>
            <person name="He G."/>
            <person name="Yan M."/>
            <person name="Haridas S."/>
            <person name="Daum C."/>
            <person name="Yoshinaga Y."/>
            <person name="Ng V."/>
            <person name="Grigoriev I.V."/>
            <person name="Munk R."/>
            <person name="Nuraida L."/>
            <person name="Wijaya C.H."/>
            <person name="Morales P.-C."/>
            <person name="Keasling J.D."/>
        </authorList>
    </citation>
    <scope>NUCLEOTIDE SEQUENCE [LARGE SCALE GENOMIC DNA]</scope>
    <source>
        <strain evidence="3 4">FGSC 2613</strain>
    </source>
</reference>
<accession>A0ABR3D0A9</accession>
<proteinExistence type="predicted"/>
<dbReference type="EMBL" id="JAVLET010000014">
    <property type="protein sequence ID" value="KAL0466125.1"/>
    <property type="molecule type" value="Genomic_DNA"/>
</dbReference>
<feature type="compositionally biased region" description="Low complexity" evidence="1">
    <location>
        <begin position="681"/>
        <end position="708"/>
    </location>
</feature>
<dbReference type="PROSITE" id="PS00028">
    <property type="entry name" value="ZINC_FINGER_C2H2_1"/>
    <property type="match status" value="1"/>
</dbReference>
<dbReference type="Proteomes" id="UP001451303">
    <property type="component" value="Unassembled WGS sequence"/>
</dbReference>
<feature type="compositionally biased region" description="Basic and acidic residues" evidence="1">
    <location>
        <begin position="97"/>
        <end position="106"/>
    </location>
</feature>
<feature type="compositionally biased region" description="Low complexity" evidence="1">
    <location>
        <begin position="130"/>
        <end position="144"/>
    </location>
</feature>
<feature type="region of interest" description="Disordered" evidence="1">
    <location>
        <begin position="728"/>
        <end position="747"/>
    </location>
</feature>
<feature type="compositionally biased region" description="Basic and acidic residues" evidence="1">
    <location>
        <begin position="281"/>
        <end position="292"/>
    </location>
</feature>
<feature type="domain" description="C2H2-type" evidence="2">
    <location>
        <begin position="31"/>
        <end position="54"/>
    </location>
</feature>